<sequence length="238" mass="26521">MSSLISLTKTSLQSSDGTLFIITMKNGENRIDTTFCQTMFTILDEIEAFCEEMDGTPAALITTSEGKFYSNGLDLEHALSTPGFFEDYYLALMERFLTFRIPTVAALNGHAFAGGCMMALAHDYRVMRSDRGFLCMNEVDIPSPLHPGMAALVRAKMTPRTYRNCILQSHRFTAQDALDNQLVDVICPEGEVLSKAIELATKWSGKAKAGEIYSQLKREMYTDAVHFLTVRGWGKAKL</sequence>
<evidence type="ECO:0000313" key="4">
    <source>
        <dbReference type="EMBL" id="CAG8490054.1"/>
    </source>
</evidence>
<dbReference type="PANTHER" id="PTHR11941:SF75">
    <property type="entry name" value="ENOYL-COA HYDRATASE_ISOMERASE FAMILY PROTEIN"/>
    <property type="match status" value="1"/>
</dbReference>
<dbReference type="SUPFAM" id="SSF52096">
    <property type="entry name" value="ClpP/crotonase"/>
    <property type="match status" value="1"/>
</dbReference>
<dbReference type="InterPro" id="IPR001753">
    <property type="entry name" value="Enoyl-CoA_hydra/iso"/>
</dbReference>
<proteinExistence type="predicted"/>
<dbReference type="GO" id="GO:0005777">
    <property type="term" value="C:peroxisome"/>
    <property type="evidence" value="ECO:0007669"/>
    <property type="project" value="TreeGrafter"/>
</dbReference>
<organism evidence="4 5">
    <name type="scientific">Paraglomus brasilianum</name>
    <dbReference type="NCBI Taxonomy" id="144538"/>
    <lineage>
        <taxon>Eukaryota</taxon>
        <taxon>Fungi</taxon>
        <taxon>Fungi incertae sedis</taxon>
        <taxon>Mucoromycota</taxon>
        <taxon>Glomeromycotina</taxon>
        <taxon>Glomeromycetes</taxon>
        <taxon>Paraglomerales</taxon>
        <taxon>Paraglomeraceae</taxon>
        <taxon>Paraglomus</taxon>
    </lineage>
</organism>
<evidence type="ECO:0000256" key="1">
    <source>
        <dbReference type="ARBA" id="ARBA00000452"/>
    </source>
</evidence>
<reference evidence="4" key="1">
    <citation type="submission" date="2021-06" db="EMBL/GenBank/DDBJ databases">
        <authorList>
            <person name="Kallberg Y."/>
            <person name="Tangrot J."/>
            <person name="Rosling A."/>
        </authorList>
    </citation>
    <scope>NUCLEOTIDE SEQUENCE</scope>
    <source>
        <strain evidence="4">BR232B</strain>
    </source>
</reference>
<name>A0A9N8WHQ2_9GLOM</name>
<comment type="caution">
    <text evidence="4">The sequence shown here is derived from an EMBL/GenBank/DDBJ whole genome shotgun (WGS) entry which is preliminary data.</text>
</comment>
<gene>
    <name evidence="4" type="ORF">PBRASI_LOCUS2052</name>
</gene>
<comment type="catalytic activity">
    <reaction evidence="1">
        <text>a (3Z)-enoyl-CoA = a 4-saturated (2E)-enoyl-CoA</text>
        <dbReference type="Rhea" id="RHEA:45900"/>
        <dbReference type="ChEBI" id="CHEBI:85097"/>
        <dbReference type="ChEBI" id="CHEBI:85489"/>
        <dbReference type="EC" id="5.3.3.8"/>
    </reaction>
</comment>
<dbReference type="PANTHER" id="PTHR11941">
    <property type="entry name" value="ENOYL-COA HYDRATASE-RELATED"/>
    <property type="match status" value="1"/>
</dbReference>
<evidence type="ECO:0000256" key="3">
    <source>
        <dbReference type="ARBA" id="ARBA00023098"/>
    </source>
</evidence>
<dbReference type="InterPro" id="IPR029045">
    <property type="entry name" value="ClpP/crotonase-like_dom_sf"/>
</dbReference>
<dbReference type="Gene3D" id="3.90.226.10">
    <property type="entry name" value="2-enoyl-CoA Hydratase, Chain A, domain 1"/>
    <property type="match status" value="1"/>
</dbReference>
<comment type="catalytic activity">
    <reaction evidence="2">
        <text>a (3E)-enoyl-CoA = a 4-saturated (2E)-enoyl-CoA</text>
        <dbReference type="Rhea" id="RHEA:45228"/>
        <dbReference type="ChEBI" id="CHEBI:58521"/>
        <dbReference type="ChEBI" id="CHEBI:85097"/>
        <dbReference type="EC" id="5.3.3.8"/>
    </reaction>
</comment>
<dbReference type="CDD" id="cd06558">
    <property type="entry name" value="crotonase-like"/>
    <property type="match status" value="1"/>
</dbReference>
<dbReference type="Pfam" id="PF00378">
    <property type="entry name" value="ECH_1"/>
    <property type="match status" value="1"/>
</dbReference>
<dbReference type="FunFam" id="3.90.226.10:FF:000049">
    <property type="entry name" value="Enoyl-CoA delta isomerase 3"/>
    <property type="match status" value="1"/>
</dbReference>
<evidence type="ECO:0000313" key="5">
    <source>
        <dbReference type="Proteomes" id="UP000789739"/>
    </source>
</evidence>
<accession>A0A9N8WHQ2</accession>
<dbReference type="GO" id="GO:0004165">
    <property type="term" value="F:delta(3)-delta(2)-enoyl-CoA isomerase activity"/>
    <property type="evidence" value="ECO:0007669"/>
    <property type="project" value="UniProtKB-EC"/>
</dbReference>
<keyword evidence="3" id="KW-0443">Lipid metabolism</keyword>
<protein>
    <submittedName>
        <fullName evidence="4">11207_t:CDS:1</fullName>
    </submittedName>
</protein>
<dbReference type="EMBL" id="CAJVPI010000150">
    <property type="protein sequence ID" value="CAG8490054.1"/>
    <property type="molecule type" value="Genomic_DNA"/>
</dbReference>
<evidence type="ECO:0000256" key="2">
    <source>
        <dbReference type="ARBA" id="ARBA00000765"/>
    </source>
</evidence>
<keyword evidence="5" id="KW-1185">Reference proteome</keyword>
<dbReference type="GO" id="GO:0006635">
    <property type="term" value="P:fatty acid beta-oxidation"/>
    <property type="evidence" value="ECO:0007669"/>
    <property type="project" value="TreeGrafter"/>
</dbReference>
<dbReference type="Proteomes" id="UP000789739">
    <property type="component" value="Unassembled WGS sequence"/>
</dbReference>
<dbReference type="OrthoDB" id="1696280at2759"/>
<dbReference type="AlphaFoldDB" id="A0A9N8WHQ2"/>